<sequence>MASSCWYREEKEGFVPGFYTAGIHTCLKVERFEPWPVTVSQELLLELRWEVLLVVQLVPSTVHMRLLDTRFQGFSSSDMWDKLPLEVLLYLVFSWGQEALFIVVKPMAIAAAARSTSLVGGDDAPTLEVYL</sequence>
<dbReference type="Proteomes" id="UP000886520">
    <property type="component" value="Chromosome 19"/>
</dbReference>
<evidence type="ECO:0000313" key="2">
    <source>
        <dbReference type="Proteomes" id="UP000886520"/>
    </source>
</evidence>
<keyword evidence="2" id="KW-1185">Reference proteome</keyword>
<comment type="caution">
    <text evidence="1">The sequence shown here is derived from an EMBL/GenBank/DDBJ whole genome shotgun (WGS) entry which is preliminary data.</text>
</comment>
<evidence type="ECO:0000313" key="1">
    <source>
        <dbReference type="EMBL" id="KAI5065006.1"/>
    </source>
</evidence>
<proteinExistence type="predicted"/>
<name>A0A9D4Z9V9_ADICA</name>
<dbReference type="AlphaFoldDB" id="A0A9D4Z9V9"/>
<reference evidence="1" key="1">
    <citation type="submission" date="2021-01" db="EMBL/GenBank/DDBJ databases">
        <title>Adiantum capillus-veneris genome.</title>
        <authorList>
            <person name="Fang Y."/>
            <person name="Liao Q."/>
        </authorList>
    </citation>
    <scope>NUCLEOTIDE SEQUENCE</scope>
    <source>
        <strain evidence="1">H3</strain>
        <tissue evidence="1">Leaf</tissue>
    </source>
</reference>
<accession>A0A9D4Z9V9</accession>
<dbReference type="EMBL" id="JABFUD020000019">
    <property type="protein sequence ID" value="KAI5065006.1"/>
    <property type="molecule type" value="Genomic_DNA"/>
</dbReference>
<organism evidence="1 2">
    <name type="scientific">Adiantum capillus-veneris</name>
    <name type="common">Maidenhair fern</name>
    <dbReference type="NCBI Taxonomy" id="13818"/>
    <lineage>
        <taxon>Eukaryota</taxon>
        <taxon>Viridiplantae</taxon>
        <taxon>Streptophyta</taxon>
        <taxon>Embryophyta</taxon>
        <taxon>Tracheophyta</taxon>
        <taxon>Polypodiopsida</taxon>
        <taxon>Polypodiidae</taxon>
        <taxon>Polypodiales</taxon>
        <taxon>Pteridineae</taxon>
        <taxon>Pteridaceae</taxon>
        <taxon>Vittarioideae</taxon>
        <taxon>Adiantum</taxon>
    </lineage>
</organism>
<gene>
    <name evidence="1" type="ORF">GOP47_0019701</name>
</gene>
<protein>
    <submittedName>
        <fullName evidence="1">Uncharacterized protein</fullName>
    </submittedName>
</protein>